<gene>
    <name evidence="1" type="ORF">C943_03703</name>
</gene>
<name>M7XI32_9BACT</name>
<protein>
    <submittedName>
        <fullName evidence="1">Uncharacterized protein</fullName>
    </submittedName>
</protein>
<organism evidence="1 2">
    <name type="scientific">Mariniradius saccharolyticus AK6</name>
    <dbReference type="NCBI Taxonomy" id="1239962"/>
    <lineage>
        <taxon>Bacteria</taxon>
        <taxon>Pseudomonadati</taxon>
        <taxon>Bacteroidota</taxon>
        <taxon>Cytophagia</taxon>
        <taxon>Cytophagales</taxon>
        <taxon>Cyclobacteriaceae</taxon>
        <taxon>Mariniradius</taxon>
    </lineage>
</organism>
<comment type="caution">
    <text evidence="1">The sequence shown here is derived from an EMBL/GenBank/DDBJ whole genome shotgun (WGS) entry which is preliminary data.</text>
</comment>
<dbReference type="STRING" id="1239962.C943_03703"/>
<dbReference type="InParanoid" id="M7XI32"/>
<reference evidence="1" key="1">
    <citation type="submission" date="2013-01" db="EMBL/GenBank/DDBJ databases">
        <title>Genome assembly of Mariniradius saccharolyticus AK6.</title>
        <authorList>
            <person name="Vaidya B."/>
            <person name="Khatri I."/>
            <person name="Tanuku N.R.S."/>
            <person name="Subramanian S."/>
            <person name="Pinnaka A."/>
        </authorList>
    </citation>
    <scope>NUCLEOTIDE SEQUENCE [LARGE SCALE GENOMIC DNA]</scope>
    <source>
        <strain evidence="1">AK6</strain>
    </source>
</reference>
<keyword evidence="2" id="KW-1185">Reference proteome</keyword>
<accession>M7XI32</accession>
<dbReference type="AlphaFoldDB" id="M7XI32"/>
<evidence type="ECO:0000313" key="1">
    <source>
        <dbReference type="EMBL" id="EMS34484.1"/>
    </source>
</evidence>
<dbReference type="Proteomes" id="UP000010953">
    <property type="component" value="Unassembled WGS sequence"/>
</dbReference>
<sequence length="53" mass="6330">MPGHFHGFSAAQYLFAPSFFALEGHKSVFGEMKYYFMLFEINKMILMKRDRFD</sequence>
<dbReference type="EMBL" id="AMZY02000006">
    <property type="protein sequence ID" value="EMS34484.1"/>
    <property type="molecule type" value="Genomic_DNA"/>
</dbReference>
<proteinExistence type="predicted"/>
<evidence type="ECO:0000313" key="2">
    <source>
        <dbReference type="Proteomes" id="UP000010953"/>
    </source>
</evidence>